<evidence type="ECO:0000313" key="3">
    <source>
        <dbReference type="Proteomes" id="UP001523262"/>
    </source>
</evidence>
<evidence type="ECO:0000259" key="1">
    <source>
        <dbReference type="Pfam" id="PF17288"/>
    </source>
</evidence>
<dbReference type="Gene3D" id="3.30.420.280">
    <property type="match status" value="1"/>
</dbReference>
<keyword evidence="3" id="KW-1185">Reference proteome</keyword>
<dbReference type="EMBL" id="JAMQCR010000001">
    <property type="protein sequence ID" value="MCM2531909.1"/>
    <property type="molecule type" value="Genomic_DNA"/>
</dbReference>
<dbReference type="Pfam" id="PF17288">
    <property type="entry name" value="Terminase_3C"/>
    <property type="match status" value="1"/>
</dbReference>
<evidence type="ECO:0000313" key="2">
    <source>
        <dbReference type="EMBL" id="MCM2531909.1"/>
    </source>
</evidence>
<name>A0ABT0W8R5_9BACI</name>
<dbReference type="Proteomes" id="UP001523262">
    <property type="component" value="Unassembled WGS sequence"/>
</dbReference>
<gene>
    <name evidence="2" type="ORF">NDK43_05295</name>
</gene>
<sequence>MIQQYKIYVHPKCTNTMTELSNYVWTSDKSGKMLNKPIDDFTHLMDAWRYSMEQIGKDGPWLCFMQSEYEQIGQQSKTSLFTESR</sequence>
<proteinExistence type="predicted"/>
<protein>
    <submittedName>
        <fullName evidence="2">Terminase large subunit</fullName>
    </submittedName>
</protein>
<organism evidence="2 3">
    <name type="scientific">Neobacillus pocheonensis</name>
    <dbReference type="NCBI Taxonomy" id="363869"/>
    <lineage>
        <taxon>Bacteria</taxon>
        <taxon>Bacillati</taxon>
        <taxon>Bacillota</taxon>
        <taxon>Bacilli</taxon>
        <taxon>Bacillales</taxon>
        <taxon>Bacillaceae</taxon>
        <taxon>Neobacillus</taxon>
    </lineage>
</organism>
<reference evidence="2 3" key="1">
    <citation type="submission" date="2022-06" db="EMBL/GenBank/DDBJ databases">
        <authorList>
            <person name="Jeon C.O."/>
        </authorList>
    </citation>
    <scope>NUCLEOTIDE SEQUENCE [LARGE SCALE GENOMIC DNA]</scope>
    <source>
        <strain evidence="2 3">KCTC 13943</strain>
    </source>
</reference>
<feature type="domain" description="Phage terminase large subunit C-terminal" evidence="1">
    <location>
        <begin position="1"/>
        <end position="53"/>
    </location>
</feature>
<accession>A0ABT0W8R5</accession>
<comment type="caution">
    <text evidence="2">The sequence shown here is derived from an EMBL/GenBank/DDBJ whole genome shotgun (WGS) entry which is preliminary data.</text>
</comment>
<dbReference type="InterPro" id="IPR035413">
    <property type="entry name" value="Terminase_L_C"/>
</dbReference>